<proteinExistence type="predicted"/>
<name>A0ABS9UK23_9BACT</name>
<keyword evidence="2" id="KW-1185">Reference proteome</keyword>
<gene>
    <name evidence="1" type="ORF">MM236_01200</name>
</gene>
<organism evidence="1 2">
    <name type="scientific">Belliella calami</name>
    <dbReference type="NCBI Taxonomy" id="2923436"/>
    <lineage>
        <taxon>Bacteria</taxon>
        <taxon>Pseudomonadati</taxon>
        <taxon>Bacteroidota</taxon>
        <taxon>Cytophagia</taxon>
        <taxon>Cytophagales</taxon>
        <taxon>Cyclobacteriaceae</taxon>
        <taxon>Belliella</taxon>
    </lineage>
</organism>
<accession>A0ABS9UK23</accession>
<comment type="caution">
    <text evidence="1">The sequence shown here is derived from an EMBL/GenBank/DDBJ whole genome shotgun (WGS) entry which is preliminary data.</text>
</comment>
<dbReference type="Proteomes" id="UP001165488">
    <property type="component" value="Unassembled WGS sequence"/>
</dbReference>
<evidence type="ECO:0000313" key="2">
    <source>
        <dbReference type="Proteomes" id="UP001165488"/>
    </source>
</evidence>
<dbReference type="RefSeq" id="WP_241273099.1">
    <property type="nucleotide sequence ID" value="NZ_JAKZGS010000001.1"/>
</dbReference>
<protein>
    <submittedName>
        <fullName evidence="1">Uncharacterized protein</fullName>
    </submittedName>
</protein>
<reference evidence="1" key="1">
    <citation type="submission" date="2022-03" db="EMBL/GenBank/DDBJ databases">
        <title>De novo assembled genomes of Belliella spp. (Cyclobacteriaceae) strains.</title>
        <authorList>
            <person name="Szabo A."/>
            <person name="Korponai K."/>
            <person name="Felfoldi T."/>
        </authorList>
    </citation>
    <scope>NUCLEOTIDE SEQUENCE</scope>
    <source>
        <strain evidence="1">DSM 107340</strain>
    </source>
</reference>
<sequence>MKYFEAIAYREKNLHLIGQDYQGNKIKEITIYPREESLLNEFLSIYITNNFDPKFPATLFDSENYGLLIHCVEPTVEFAYCDISDLGTAYKIELPEGY</sequence>
<evidence type="ECO:0000313" key="1">
    <source>
        <dbReference type="EMBL" id="MCH7396578.1"/>
    </source>
</evidence>
<dbReference type="EMBL" id="JAKZGS010000001">
    <property type="protein sequence ID" value="MCH7396578.1"/>
    <property type="molecule type" value="Genomic_DNA"/>
</dbReference>